<proteinExistence type="predicted"/>
<dbReference type="RefSeq" id="WP_090028368.1">
    <property type="nucleotide sequence ID" value="NZ_FNEB01000004.1"/>
</dbReference>
<dbReference type="AlphaFoldDB" id="A0A1G8M109"/>
<accession>A0A1G8M109</accession>
<keyword evidence="2" id="KW-0732">Signal</keyword>
<feature type="chain" id="PRO_5011432608" evidence="2">
    <location>
        <begin position="20"/>
        <end position="245"/>
    </location>
</feature>
<keyword evidence="1" id="KW-1133">Transmembrane helix</keyword>
<evidence type="ECO:0000256" key="1">
    <source>
        <dbReference type="SAM" id="Phobius"/>
    </source>
</evidence>
<dbReference type="NCBIfam" id="TIGR03370">
    <property type="entry name" value="VPLPA-CTERM"/>
    <property type="match status" value="1"/>
</dbReference>
<keyword evidence="1" id="KW-0472">Membrane</keyword>
<keyword evidence="4" id="KW-1185">Reference proteome</keyword>
<evidence type="ECO:0000256" key="2">
    <source>
        <dbReference type="SAM" id="SignalP"/>
    </source>
</evidence>
<keyword evidence="1" id="KW-0812">Transmembrane</keyword>
<dbReference type="OrthoDB" id="7844829at2"/>
<gene>
    <name evidence="3" type="ORF">SAMN05421850_1049</name>
</gene>
<feature type="signal peptide" evidence="2">
    <location>
        <begin position="1"/>
        <end position="19"/>
    </location>
</feature>
<feature type="transmembrane region" description="Helical" evidence="1">
    <location>
        <begin position="216"/>
        <end position="235"/>
    </location>
</feature>
<evidence type="ECO:0000313" key="4">
    <source>
        <dbReference type="Proteomes" id="UP000199340"/>
    </source>
</evidence>
<dbReference type="EMBL" id="FNEB01000004">
    <property type="protein sequence ID" value="SDI61672.1"/>
    <property type="molecule type" value="Genomic_DNA"/>
</dbReference>
<dbReference type="InterPro" id="IPR022472">
    <property type="entry name" value="VPLPA-CTERM"/>
</dbReference>
<reference evidence="3 4" key="1">
    <citation type="submission" date="2016-10" db="EMBL/GenBank/DDBJ databases">
        <authorList>
            <person name="de Groot N.N."/>
        </authorList>
    </citation>
    <scope>NUCLEOTIDE SEQUENCE [LARGE SCALE GENOMIC DNA]</scope>
    <source>
        <strain evidence="3 4">DSM 28010</strain>
    </source>
</reference>
<protein>
    <submittedName>
        <fullName evidence="3">VPLPA-CTERM protein sorting domain-containing protein</fullName>
    </submittedName>
</protein>
<dbReference type="Proteomes" id="UP000199340">
    <property type="component" value="Unassembled WGS sequence"/>
</dbReference>
<sequence length="245" mass="25842">MESVSIAKSTIMAAGFALAACGAQAETLTISKQFSSTFGPYGHKIMELSDAGTKIDADVGAFALTGGSLGDFVAFCLDIDHWLKLPNTYEATEDSAGYVPYTSSPLSLERKSLVQKLFDTAYATLDLTKDDQSVGFQLALWEVINESDGRVALGQFDISSGDFKANGYNAGEVFADNLLANIDGPVSKRYKLTFLESGLDQTGAQLSQNLVTATPVPLPAAGFLLLGAFGGLAAVGRGKRKQSND</sequence>
<name>A0A1G8M109_9RHOB</name>
<organism evidence="3 4">
    <name type="scientific">Lutimaribacter saemankumensis</name>
    <dbReference type="NCBI Taxonomy" id="490829"/>
    <lineage>
        <taxon>Bacteria</taxon>
        <taxon>Pseudomonadati</taxon>
        <taxon>Pseudomonadota</taxon>
        <taxon>Alphaproteobacteria</taxon>
        <taxon>Rhodobacterales</taxon>
        <taxon>Roseobacteraceae</taxon>
        <taxon>Lutimaribacter</taxon>
    </lineage>
</organism>
<evidence type="ECO:0000313" key="3">
    <source>
        <dbReference type="EMBL" id="SDI61672.1"/>
    </source>
</evidence>